<dbReference type="SUPFAM" id="SSF54626">
    <property type="entry name" value="Chalcone isomerase"/>
    <property type="match status" value="1"/>
</dbReference>
<dbReference type="EnsemblPlants" id="TraesCS7B02G038200.1">
    <property type="protein sequence ID" value="TraesCS7B02G038200.1"/>
    <property type="gene ID" value="TraesCS7B02G038200"/>
</dbReference>
<reference evidence="9" key="2">
    <citation type="submission" date="2018-10" db="UniProtKB">
        <authorList>
            <consortium name="EnsemblPlants"/>
        </authorList>
    </citation>
    <scope>IDENTIFICATION</scope>
</reference>
<evidence type="ECO:0000256" key="5">
    <source>
        <dbReference type="ARBA" id="ARBA00025429"/>
    </source>
</evidence>
<dbReference type="GO" id="GO:0009813">
    <property type="term" value="P:flavonoid biosynthetic process"/>
    <property type="evidence" value="ECO:0007669"/>
    <property type="project" value="UniProtKB-UniPathway"/>
</dbReference>
<feature type="domain" description="Chalcone isomerase" evidence="8">
    <location>
        <begin position="17"/>
        <end position="218"/>
    </location>
</feature>
<dbReference type="Gramene" id="TraesARI5B03G02960490.1">
    <property type="protein sequence ID" value="TraesARI5B03G02960490.1"/>
    <property type="gene ID" value="TraesARI5B03G02960490"/>
</dbReference>
<dbReference type="Gramene" id="TraesLDM7B03G04059680.1">
    <property type="protein sequence ID" value="TraesLDM7B03G04059680.1"/>
    <property type="gene ID" value="TraesLDM7B03G04059680"/>
</dbReference>
<dbReference type="KEGG" id="taes:123160748"/>
<dbReference type="GO" id="GO:0045430">
    <property type="term" value="F:chalcone isomerase activity"/>
    <property type="evidence" value="ECO:0007669"/>
    <property type="project" value="UniProtKB-EC"/>
</dbReference>
<dbReference type="InterPro" id="IPR016089">
    <property type="entry name" value="Chalcone_isomerase_bundle_sf"/>
</dbReference>
<dbReference type="Gramene" id="TraesCS7B03G0101100.1">
    <property type="protein sequence ID" value="TraesCS7B03G0101100.1.CDS"/>
    <property type="gene ID" value="TraesCS7B03G0101100"/>
</dbReference>
<dbReference type="OrthoDB" id="631436at2759"/>
<comment type="similarity">
    <text evidence="2 7">Belongs to the chalcone isomerase family.</text>
</comment>
<dbReference type="STRING" id="4565.A0A3B6SDX3"/>
<evidence type="ECO:0000256" key="7">
    <source>
        <dbReference type="RuleBase" id="RU361158"/>
    </source>
</evidence>
<dbReference type="PANTHER" id="PTHR28039:SF8">
    <property type="entry name" value="CHALCONE--FLAVANONE ISOMERASE 1-RELATED"/>
    <property type="match status" value="1"/>
</dbReference>
<dbReference type="Gramene" id="TraesKAR7B01G0028110.1">
    <property type="protein sequence ID" value="cds.TraesKAR7B01G0028110.1"/>
    <property type="gene ID" value="TraesKAR7B01G0028110"/>
</dbReference>
<keyword evidence="4" id="KW-0284">Flavonoid biosynthesis</keyword>
<evidence type="ECO:0000256" key="3">
    <source>
        <dbReference type="ARBA" id="ARBA00023235"/>
    </source>
</evidence>
<protein>
    <recommendedName>
        <fullName evidence="7">Chalcone-flavonone isomerase family protein</fullName>
    </recommendedName>
</protein>
<dbReference type="InterPro" id="IPR036298">
    <property type="entry name" value="Chalcone_isomerase_sf"/>
</dbReference>
<reference evidence="9" key="1">
    <citation type="submission" date="2018-08" db="EMBL/GenBank/DDBJ databases">
        <authorList>
            <person name="Rossello M."/>
        </authorList>
    </citation>
    <scope>NUCLEOTIDE SEQUENCE [LARGE SCALE GENOMIC DNA]</scope>
    <source>
        <strain evidence="9">cv. Chinese Spring</strain>
    </source>
</reference>
<evidence type="ECO:0000256" key="4">
    <source>
        <dbReference type="ARBA" id="ARBA00023241"/>
    </source>
</evidence>
<gene>
    <name evidence="9" type="primary">LOC123160748</name>
</gene>
<dbReference type="Gene3D" id="3.50.70.10">
    <property type="match status" value="1"/>
</dbReference>
<dbReference type="GeneID" id="123160748"/>
<accession>A0A3B6SDX3</accession>
<evidence type="ECO:0000256" key="2">
    <source>
        <dbReference type="ARBA" id="ARBA00007166"/>
    </source>
</evidence>
<dbReference type="InterPro" id="IPR016088">
    <property type="entry name" value="Chalcone_isomerase_3-sand"/>
</dbReference>
<sequence>MEDTTFPAGITDMEVGRVVFGASATPPHSSKILFLGGAGERIGPRHGTLKLVTVIGVYLEQSAVPFLTLRWQGKPAEELARSADFFRDIVAGPFDKFTQVTLVDTLTGQEYSDKVTENCVNIWKSSEHYSVDEGHGSAATSELKGIFYPASFPTGSTIFFTHSADGVLQVAFSDDTKVPEQESGRVDSRALSEAVLESIIGDNGVSPLARRSLAFRLCGLINHK</sequence>
<dbReference type="Gramene" id="TraesJAG7B03G04039020.1">
    <property type="protein sequence ID" value="TraesJAG7B03G04039020.1"/>
    <property type="gene ID" value="TraesJAG7B03G04039020"/>
</dbReference>
<dbReference type="RefSeq" id="XP_044434524.1">
    <property type="nucleotide sequence ID" value="XM_044578589.1"/>
</dbReference>
<dbReference type="Gramene" id="TraesLAC7B03G04008860.1">
    <property type="protein sequence ID" value="TraesLAC7B03G04008860.1"/>
    <property type="gene ID" value="TraesLAC7B03G04008860"/>
</dbReference>
<dbReference type="AlphaFoldDB" id="A0A3B6SDX3"/>
<dbReference type="UniPathway" id="UPA00154"/>
<dbReference type="InterPro" id="IPR016087">
    <property type="entry name" value="Chalcone_isomerase"/>
</dbReference>
<evidence type="ECO:0000313" key="10">
    <source>
        <dbReference type="Proteomes" id="UP000019116"/>
    </source>
</evidence>
<dbReference type="Gramene" id="TraesCAD_scaffold_005048_01G000200.1">
    <property type="protein sequence ID" value="TraesCAD_scaffold_005048_01G000200.1"/>
    <property type="gene ID" value="TraesCAD_scaffold_005048_01G000200"/>
</dbReference>
<proteinExistence type="inferred from homology"/>
<dbReference type="Gene3D" id="1.10.890.20">
    <property type="match status" value="1"/>
</dbReference>
<keyword evidence="3" id="KW-0413">Isomerase</keyword>
<dbReference type="InterPro" id="IPR044164">
    <property type="entry name" value="CFI"/>
</dbReference>
<evidence type="ECO:0000259" key="8">
    <source>
        <dbReference type="Pfam" id="PF02431"/>
    </source>
</evidence>
<dbReference type="Gramene" id="TraesCS7B02G038200.1">
    <property type="protein sequence ID" value="TraesCS7B02G038200.1"/>
    <property type="gene ID" value="TraesCS7B02G038200"/>
</dbReference>
<dbReference type="Proteomes" id="UP000019116">
    <property type="component" value="Chromosome 7B"/>
</dbReference>
<evidence type="ECO:0000256" key="6">
    <source>
        <dbReference type="ARBA" id="ARBA00034056"/>
    </source>
</evidence>
<evidence type="ECO:0000256" key="1">
    <source>
        <dbReference type="ARBA" id="ARBA00004966"/>
    </source>
</evidence>
<dbReference type="Gramene" id="TraesPARA_EIv1.0_2375620.1">
    <property type="protein sequence ID" value="TraesPARA_EIv1.0_2375620.1.CDS"/>
    <property type="gene ID" value="TraesPARA_EIv1.0_2375620"/>
</dbReference>
<comment type="pathway">
    <text evidence="1">Secondary metabolite biosynthesis; flavonoid biosynthesis.</text>
</comment>
<name>A0A3B6SDX3_WHEAT</name>
<comment type="function">
    <text evidence="5">Catalyzes the intramolecular cyclization of bicyclic chalcones into tricyclic (S)-flavanones. Responsible for the isomerization of 4,2',4',6'-tetrahydroxychalcone (also termed chalcone) into naringenin.</text>
</comment>
<comment type="catalytic activity">
    <reaction evidence="6">
        <text>a chalcone = a flavanone.</text>
        <dbReference type="EC" id="5.5.1.6"/>
    </reaction>
</comment>
<dbReference type="Pfam" id="PF02431">
    <property type="entry name" value="Chalcone"/>
    <property type="match status" value="1"/>
</dbReference>
<dbReference type="Gramene" id="TraesSTA7B03G04052000.1">
    <property type="protein sequence ID" value="TraesSTA7B03G04052000.1"/>
    <property type="gene ID" value="TraesSTA7B03G04052000"/>
</dbReference>
<dbReference type="PANTHER" id="PTHR28039">
    <property type="entry name" value="CHALCONE--FLAVONONE ISOMERASE 1-RELATED"/>
    <property type="match status" value="1"/>
</dbReference>
<dbReference type="Gramene" id="TraesNOR7B03G04101010.1">
    <property type="protein sequence ID" value="TraesNOR7B03G04101010.1"/>
    <property type="gene ID" value="TraesNOR7B03G04101010"/>
</dbReference>
<keyword evidence="10" id="KW-1185">Reference proteome</keyword>
<dbReference type="SMR" id="A0A3B6SDX3"/>
<organism evidence="9">
    <name type="scientific">Triticum aestivum</name>
    <name type="common">Wheat</name>
    <dbReference type="NCBI Taxonomy" id="4565"/>
    <lineage>
        <taxon>Eukaryota</taxon>
        <taxon>Viridiplantae</taxon>
        <taxon>Streptophyta</taxon>
        <taxon>Embryophyta</taxon>
        <taxon>Tracheophyta</taxon>
        <taxon>Spermatophyta</taxon>
        <taxon>Magnoliopsida</taxon>
        <taxon>Liliopsida</taxon>
        <taxon>Poales</taxon>
        <taxon>Poaceae</taxon>
        <taxon>BOP clade</taxon>
        <taxon>Pooideae</taxon>
        <taxon>Triticodae</taxon>
        <taxon>Triticeae</taxon>
        <taxon>Triticinae</taxon>
        <taxon>Triticum</taxon>
    </lineage>
</organism>
<evidence type="ECO:0000313" key="9">
    <source>
        <dbReference type="EnsemblPlants" id="TraesCS7B02G038200.1"/>
    </source>
</evidence>